<name>A0ABW1ENT7_9ACTN</name>
<evidence type="ECO:0000259" key="3">
    <source>
        <dbReference type="PROSITE" id="PS51186"/>
    </source>
</evidence>
<dbReference type="GO" id="GO:0016746">
    <property type="term" value="F:acyltransferase activity"/>
    <property type="evidence" value="ECO:0007669"/>
    <property type="project" value="UniProtKB-KW"/>
</dbReference>
<evidence type="ECO:0000313" key="5">
    <source>
        <dbReference type="Proteomes" id="UP001596067"/>
    </source>
</evidence>
<dbReference type="Proteomes" id="UP001596067">
    <property type="component" value="Unassembled WGS sequence"/>
</dbReference>
<dbReference type="EMBL" id="JBHSOD010000001">
    <property type="protein sequence ID" value="MFC5883436.1"/>
    <property type="molecule type" value="Genomic_DNA"/>
</dbReference>
<dbReference type="InterPro" id="IPR050832">
    <property type="entry name" value="Bact_Acetyltransf"/>
</dbReference>
<feature type="domain" description="N-acetyltransferase" evidence="3">
    <location>
        <begin position="166"/>
        <end position="315"/>
    </location>
</feature>
<evidence type="ECO:0000313" key="4">
    <source>
        <dbReference type="EMBL" id="MFC5883436.1"/>
    </source>
</evidence>
<dbReference type="Gene3D" id="3.40.630.30">
    <property type="match status" value="1"/>
</dbReference>
<comment type="caution">
    <text evidence="4">The sequence shown here is derived from an EMBL/GenBank/DDBJ whole genome shotgun (WGS) entry which is preliminary data.</text>
</comment>
<dbReference type="SUPFAM" id="SSF55729">
    <property type="entry name" value="Acyl-CoA N-acyltransferases (Nat)"/>
    <property type="match status" value="1"/>
</dbReference>
<accession>A0ABW1ENT7</accession>
<dbReference type="PROSITE" id="PS51186">
    <property type="entry name" value="GNAT"/>
    <property type="match status" value="1"/>
</dbReference>
<evidence type="ECO:0000256" key="2">
    <source>
        <dbReference type="ARBA" id="ARBA00023315"/>
    </source>
</evidence>
<proteinExistence type="predicted"/>
<keyword evidence="5" id="KW-1185">Reference proteome</keyword>
<protein>
    <submittedName>
        <fullName evidence="4">GNAT family N-acetyltransferase</fullName>
        <ecNumber evidence="4">2.3.-.-</ecNumber>
    </submittedName>
</protein>
<dbReference type="PANTHER" id="PTHR43877">
    <property type="entry name" value="AMINOALKYLPHOSPHONATE N-ACETYLTRANSFERASE-RELATED-RELATED"/>
    <property type="match status" value="1"/>
</dbReference>
<dbReference type="Pfam" id="PF00583">
    <property type="entry name" value="Acetyltransf_1"/>
    <property type="match status" value="1"/>
</dbReference>
<organism evidence="4 5">
    <name type="scientific">Kitasatospora aburaviensis</name>
    <dbReference type="NCBI Taxonomy" id="67265"/>
    <lineage>
        <taxon>Bacteria</taxon>
        <taxon>Bacillati</taxon>
        <taxon>Actinomycetota</taxon>
        <taxon>Actinomycetes</taxon>
        <taxon>Kitasatosporales</taxon>
        <taxon>Streptomycetaceae</taxon>
        <taxon>Kitasatospora</taxon>
    </lineage>
</organism>
<dbReference type="RefSeq" id="WP_313766241.1">
    <property type="nucleotide sequence ID" value="NZ_BAAAVH010000072.1"/>
</dbReference>
<dbReference type="InterPro" id="IPR000182">
    <property type="entry name" value="GNAT_dom"/>
</dbReference>
<reference evidence="5" key="1">
    <citation type="journal article" date="2019" name="Int. J. Syst. Evol. Microbiol.">
        <title>The Global Catalogue of Microorganisms (GCM) 10K type strain sequencing project: providing services to taxonomists for standard genome sequencing and annotation.</title>
        <authorList>
            <consortium name="The Broad Institute Genomics Platform"/>
            <consortium name="The Broad Institute Genome Sequencing Center for Infectious Disease"/>
            <person name="Wu L."/>
            <person name="Ma J."/>
        </authorList>
    </citation>
    <scope>NUCLEOTIDE SEQUENCE [LARGE SCALE GENOMIC DNA]</scope>
    <source>
        <strain evidence="5">CGMCC 4.1469</strain>
    </source>
</reference>
<sequence>MTHRPFQPSVDYPPLARLLSAAGPKAVTPAELRAQDAQLPPTGSLFAGPDGLLTGFGRIRLVEPGPDGELAAFATAWRAPWTPPGDIASLVVGTKDLAPDRLLPLMDALERWARGAGARRLLGELAQGHAELLRLAIARGHRIDAHIRTATARLDTLPPAVPPPGIRLGTLATTSAPQPALQLYRLYRETLRDNPGFVDALPDFDHWYAEAVAGEGCRPDWMFTAECAGRIVGVSTARATRDPRTCHIDYTGVLRPWRGRGLARSLKLHAARRLAGHGVRTVHTEVEAGNAPMVAVNSALGYRWGPGHHRLVKQL</sequence>
<gene>
    <name evidence="4" type="ORF">ACFP0N_00405</name>
</gene>
<keyword evidence="1 4" id="KW-0808">Transferase</keyword>
<dbReference type="CDD" id="cd04301">
    <property type="entry name" value="NAT_SF"/>
    <property type="match status" value="1"/>
</dbReference>
<dbReference type="EC" id="2.3.-.-" evidence="4"/>
<evidence type="ECO:0000256" key="1">
    <source>
        <dbReference type="ARBA" id="ARBA00022679"/>
    </source>
</evidence>
<dbReference type="InterPro" id="IPR016181">
    <property type="entry name" value="Acyl_CoA_acyltransferase"/>
</dbReference>
<keyword evidence="2 4" id="KW-0012">Acyltransferase</keyword>